<gene>
    <name evidence="3" type="ORF">PSON_ATCC_30995.1.T0230127</name>
</gene>
<comment type="caution">
    <text evidence="3">The sequence shown here is derived from an EMBL/GenBank/DDBJ whole genome shotgun (WGS) entry which is preliminary data.</text>
</comment>
<dbReference type="OrthoDB" id="304294at2759"/>
<accession>A0A8S1LN79</accession>
<organism evidence="3 4">
    <name type="scientific">Paramecium sonneborni</name>
    <dbReference type="NCBI Taxonomy" id="65129"/>
    <lineage>
        <taxon>Eukaryota</taxon>
        <taxon>Sar</taxon>
        <taxon>Alveolata</taxon>
        <taxon>Ciliophora</taxon>
        <taxon>Intramacronucleata</taxon>
        <taxon>Oligohymenophorea</taxon>
        <taxon>Peniculida</taxon>
        <taxon>Parameciidae</taxon>
        <taxon>Paramecium</taxon>
    </lineage>
</organism>
<keyword evidence="4" id="KW-1185">Reference proteome</keyword>
<protein>
    <recommendedName>
        <fullName evidence="5">Leucine rich repeat protein</fullName>
    </recommendedName>
</protein>
<evidence type="ECO:0000256" key="1">
    <source>
        <dbReference type="ARBA" id="ARBA00022614"/>
    </source>
</evidence>
<dbReference type="PANTHER" id="PTHR46652:SF7">
    <property type="entry name" value="LEUCINE-RICH REPEAT AND IQ DOMAIN-CONTAINING PROTEIN 1"/>
    <property type="match status" value="1"/>
</dbReference>
<evidence type="ECO:0000256" key="2">
    <source>
        <dbReference type="ARBA" id="ARBA00022737"/>
    </source>
</evidence>
<dbReference type="Pfam" id="PF12799">
    <property type="entry name" value="LRR_4"/>
    <property type="match status" value="2"/>
</dbReference>
<reference evidence="3" key="1">
    <citation type="submission" date="2021-01" db="EMBL/GenBank/DDBJ databases">
        <authorList>
            <consortium name="Genoscope - CEA"/>
            <person name="William W."/>
        </authorList>
    </citation>
    <scope>NUCLEOTIDE SEQUENCE</scope>
</reference>
<dbReference type="InterPro" id="IPR050836">
    <property type="entry name" value="SDS22/Internalin_LRR"/>
</dbReference>
<proteinExistence type="predicted"/>
<evidence type="ECO:0000313" key="3">
    <source>
        <dbReference type="EMBL" id="CAD8067611.1"/>
    </source>
</evidence>
<dbReference type="AlphaFoldDB" id="A0A8S1LN79"/>
<dbReference type="InterPro" id="IPR003591">
    <property type="entry name" value="Leu-rich_rpt_typical-subtyp"/>
</dbReference>
<evidence type="ECO:0008006" key="5">
    <source>
        <dbReference type="Google" id="ProtNLM"/>
    </source>
</evidence>
<keyword evidence="2" id="KW-0677">Repeat</keyword>
<sequence length="307" mass="35180">MGDIDIKENDKALLLQNQNLLQITVNKTSATRSLQITNFNAQKNSIKQMIGISIFHNLKVLNLSHNQIQKIEGLVNLTKLCALILNNNQIKIIQGLEKCLELNTLVLSNNQIIIVQGISHLNKLEKLQLSHNQIEDLENCKCMNIEQLSLNNNKIQEIPKFFSQLSKLKRLDIGKNDIKDPQQIIILKDLKLIHLNVAGNPCSEKAISIAIKFPRIRFINNLAAEKVLELHKSKVPEKIIEKTEKAKKKISQPVVLYDLEQEQEAPIIKKPKKSSILKVEKNKQIDNKKIQRIKTINFDQVPKIEKW</sequence>
<dbReference type="PROSITE" id="PS51450">
    <property type="entry name" value="LRR"/>
    <property type="match status" value="4"/>
</dbReference>
<keyword evidence="1" id="KW-0433">Leucine-rich repeat</keyword>
<dbReference type="InterPro" id="IPR025875">
    <property type="entry name" value="Leu-rich_rpt_4"/>
</dbReference>
<dbReference type="EMBL" id="CAJJDN010000023">
    <property type="protein sequence ID" value="CAD8067611.1"/>
    <property type="molecule type" value="Genomic_DNA"/>
</dbReference>
<dbReference type="SMART" id="SM00365">
    <property type="entry name" value="LRR_SD22"/>
    <property type="match status" value="5"/>
</dbReference>
<dbReference type="InterPro" id="IPR001611">
    <property type="entry name" value="Leu-rich_rpt"/>
</dbReference>
<evidence type="ECO:0000313" key="4">
    <source>
        <dbReference type="Proteomes" id="UP000692954"/>
    </source>
</evidence>
<name>A0A8S1LN79_9CILI</name>
<dbReference type="SMART" id="SM00369">
    <property type="entry name" value="LRR_TYP"/>
    <property type="match status" value="4"/>
</dbReference>
<dbReference type="Pfam" id="PF13516">
    <property type="entry name" value="LRR_6"/>
    <property type="match status" value="1"/>
</dbReference>
<dbReference type="Proteomes" id="UP000692954">
    <property type="component" value="Unassembled WGS sequence"/>
</dbReference>
<dbReference type="PANTHER" id="PTHR46652">
    <property type="entry name" value="LEUCINE-RICH REPEAT AND IQ DOMAIN-CONTAINING PROTEIN 1-RELATED"/>
    <property type="match status" value="1"/>
</dbReference>